<dbReference type="RefSeq" id="WP_310521967.1">
    <property type="nucleotide sequence ID" value="NZ_JANUCT010000004.1"/>
</dbReference>
<dbReference type="Gene3D" id="3.40.50.1240">
    <property type="entry name" value="Phosphoglycerate mutase-like"/>
    <property type="match status" value="1"/>
</dbReference>
<proteinExistence type="predicted"/>
<protein>
    <submittedName>
        <fullName evidence="1">Alpha-ribazole phosphatase</fullName>
        <ecNumber evidence="1">3.1.3.73</ecNumber>
    </submittedName>
</protein>
<dbReference type="Proteomes" id="UP001204445">
    <property type="component" value="Unassembled WGS sequence"/>
</dbReference>
<dbReference type="SUPFAM" id="SSF53254">
    <property type="entry name" value="Phosphoglycerate mutase-like"/>
    <property type="match status" value="1"/>
</dbReference>
<dbReference type="GO" id="GO:0005737">
    <property type="term" value="C:cytoplasm"/>
    <property type="evidence" value="ECO:0007669"/>
    <property type="project" value="TreeGrafter"/>
</dbReference>
<accession>A0AAE3L160</accession>
<dbReference type="PANTHER" id="PTHR48100">
    <property type="entry name" value="BROAD-SPECIFICITY PHOSPHATASE YOR283W-RELATED"/>
    <property type="match status" value="1"/>
</dbReference>
<name>A0AAE3L160_9GAMM</name>
<dbReference type="EC" id="3.1.3.73" evidence="1"/>
<sequence length="190" mass="20154">MAIASAIQLLRHGETAAGQAFIGSSDVALTARGWQQMHSAVSDVTCDRIISSPLQRCAAFAETLAAARGVPVLYEPRWCELDFGAWEGRTAAELMQTEAAALQELWARPEAFVAPAGEAVAAFRRRVLAAWAEHGRADAGRTLVVTHGGVIRVLLAALYPDHYASIMHIDVPHGSVHALAGAAPAVERPA</sequence>
<comment type="caution">
    <text evidence="1">The sequence shown here is derived from an EMBL/GenBank/DDBJ whole genome shotgun (WGS) entry which is preliminary data.</text>
</comment>
<dbReference type="PANTHER" id="PTHR48100:SF1">
    <property type="entry name" value="HISTIDINE PHOSPHATASE FAMILY PROTEIN-RELATED"/>
    <property type="match status" value="1"/>
</dbReference>
<dbReference type="GO" id="GO:0043755">
    <property type="term" value="F:alpha-ribazole phosphatase activity"/>
    <property type="evidence" value="ECO:0007669"/>
    <property type="project" value="UniProtKB-EC"/>
</dbReference>
<gene>
    <name evidence="1" type="ORF">J2T55_000700</name>
</gene>
<keyword evidence="1" id="KW-0378">Hydrolase</keyword>
<evidence type="ECO:0000313" key="1">
    <source>
        <dbReference type="EMBL" id="MCS3902696.1"/>
    </source>
</evidence>
<organism evidence="1 2">
    <name type="scientific">Methylohalomonas lacus</name>
    <dbReference type="NCBI Taxonomy" id="398773"/>
    <lineage>
        <taxon>Bacteria</taxon>
        <taxon>Pseudomonadati</taxon>
        <taxon>Pseudomonadota</taxon>
        <taxon>Gammaproteobacteria</taxon>
        <taxon>Methylohalomonadales</taxon>
        <taxon>Methylohalomonadaceae</taxon>
        <taxon>Methylohalomonas</taxon>
    </lineage>
</organism>
<reference evidence="1" key="1">
    <citation type="submission" date="2022-08" db="EMBL/GenBank/DDBJ databases">
        <title>Genomic Encyclopedia of Type Strains, Phase III (KMG-III): the genomes of soil and plant-associated and newly described type strains.</title>
        <authorList>
            <person name="Whitman W."/>
        </authorList>
    </citation>
    <scope>NUCLEOTIDE SEQUENCE</scope>
    <source>
        <strain evidence="1">HMT 1</strain>
    </source>
</reference>
<dbReference type="CDD" id="cd07067">
    <property type="entry name" value="HP_PGM_like"/>
    <property type="match status" value="1"/>
</dbReference>
<dbReference type="EMBL" id="JANUCT010000004">
    <property type="protein sequence ID" value="MCS3902696.1"/>
    <property type="molecule type" value="Genomic_DNA"/>
</dbReference>
<dbReference type="Pfam" id="PF00300">
    <property type="entry name" value="His_Phos_1"/>
    <property type="match status" value="1"/>
</dbReference>
<dbReference type="InterPro" id="IPR050275">
    <property type="entry name" value="PGM_Phosphatase"/>
</dbReference>
<dbReference type="InterPro" id="IPR013078">
    <property type="entry name" value="His_Pase_superF_clade-1"/>
</dbReference>
<dbReference type="InterPro" id="IPR029033">
    <property type="entry name" value="His_PPase_superfam"/>
</dbReference>
<keyword evidence="2" id="KW-1185">Reference proteome</keyword>
<evidence type="ECO:0000313" key="2">
    <source>
        <dbReference type="Proteomes" id="UP001204445"/>
    </source>
</evidence>
<dbReference type="SMART" id="SM00855">
    <property type="entry name" value="PGAM"/>
    <property type="match status" value="1"/>
</dbReference>
<dbReference type="PIRSF" id="PIRSF000709">
    <property type="entry name" value="6PFK_2-Ptase"/>
    <property type="match status" value="1"/>
</dbReference>
<dbReference type="AlphaFoldDB" id="A0AAE3L160"/>